<reference evidence="2 3" key="1">
    <citation type="submission" date="2019-01" db="EMBL/GenBank/DDBJ databases">
        <title>Draft genome sequences of the type strains of six Macrococcus species.</title>
        <authorList>
            <person name="Mazhar S."/>
            <person name="Altermann E."/>
            <person name="Hill C."/>
            <person name="Mcauliffe O."/>
        </authorList>
    </citation>
    <scope>NUCLEOTIDE SEQUENCE [LARGE SCALE GENOMIC DNA]</scope>
    <source>
        <strain evidence="2 3">ATCC 51825</strain>
    </source>
</reference>
<gene>
    <name evidence="2" type="ORF">ERX55_09330</name>
</gene>
<accession>A0A4R6BYE0</accession>
<comment type="caution">
    <text evidence="2">The sequence shown here is derived from an EMBL/GenBank/DDBJ whole genome shotgun (WGS) entry which is preliminary data.</text>
</comment>
<evidence type="ECO:0000313" key="2">
    <source>
        <dbReference type="EMBL" id="TDM13441.1"/>
    </source>
</evidence>
<keyword evidence="1" id="KW-0472">Membrane</keyword>
<keyword evidence="1" id="KW-1133">Transmembrane helix</keyword>
<evidence type="ECO:0000313" key="3">
    <source>
        <dbReference type="Proteomes" id="UP000294843"/>
    </source>
</evidence>
<feature type="transmembrane region" description="Helical" evidence="1">
    <location>
        <begin position="51"/>
        <end position="70"/>
    </location>
</feature>
<dbReference type="RefSeq" id="WP_133452307.1">
    <property type="nucleotide sequence ID" value="NZ_SCWF01000011.1"/>
</dbReference>
<dbReference type="OrthoDB" id="2413078at2"/>
<evidence type="ECO:0000256" key="1">
    <source>
        <dbReference type="SAM" id="Phobius"/>
    </source>
</evidence>
<protein>
    <submittedName>
        <fullName evidence="2">Uncharacterized protein</fullName>
    </submittedName>
</protein>
<dbReference type="AlphaFoldDB" id="A0A4R6BYE0"/>
<proteinExistence type="predicted"/>
<name>A0A4R6BYE0_9STAP</name>
<keyword evidence="3" id="KW-1185">Reference proteome</keyword>
<feature type="transmembrane region" description="Helical" evidence="1">
    <location>
        <begin position="27"/>
        <end position="45"/>
    </location>
</feature>
<dbReference type="Proteomes" id="UP000294843">
    <property type="component" value="Unassembled WGS sequence"/>
</dbReference>
<dbReference type="EMBL" id="SCWF01000011">
    <property type="protein sequence ID" value="TDM13441.1"/>
    <property type="molecule type" value="Genomic_DNA"/>
</dbReference>
<organism evidence="2 3">
    <name type="scientific">Macrococcus bovicus</name>
    <dbReference type="NCBI Taxonomy" id="69968"/>
    <lineage>
        <taxon>Bacteria</taxon>
        <taxon>Bacillati</taxon>
        <taxon>Bacillota</taxon>
        <taxon>Bacilli</taxon>
        <taxon>Bacillales</taxon>
        <taxon>Staphylococcaceae</taxon>
        <taxon>Macrococcus</taxon>
    </lineage>
</organism>
<keyword evidence="1" id="KW-0812">Transmembrane</keyword>
<sequence length="93" mass="10874">MNDLWDILIYVIMFGAQHILSSMRNKWLGLIVPLGYTAFVSYQIYTGEEKIIPALLISLLMYAFLGGIFYKARKELFQKQKSELNKMRTKDSF</sequence>